<comment type="catalytic activity">
    <reaction evidence="4">
        <text>a 2'-deoxyadenosine in DNA + S-adenosyl-L-methionine = an N(6)-methyl-2'-deoxyadenosine in DNA + S-adenosyl-L-homocysteine + H(+)</text>
        <dbReference type="Rhea" id="RHEA:15197"/>
        <dbReference type="Rhea" id="RHEA-COMP:12418"/>
        <dbReference type="Rhea" id="RHEA-COMP:12419"/>
        <dbReference type="ChEBI" id="CHEBI:15378"/>
        <dbReference type="ChEBI" id="CHEBI:57856"/>
        <dbReference type="ChEBI" id="CHEBI:59789"/>
        <dbReference type="ChEBI" id="CHEBI:90615"/>
        <dbReference type="ChEBI" id="CHEBI:90616"/>
        <dbReference type="EC" id="2.1.1.72"/>
    </reaction>
</comment>
<proteinExistence type="predicted"/>
<dbReference type="PANTHER" id="PTHR33841">
    <property type="entry name" value="DNA METHYLTRANSFERASE YEEA-RELATED"/>
    <property type="match status" value="1"/>
</dbReference>
<dbReference type="EC" id="2.1.1.72" evidence="1"/>
<evidence type="ECO:0000256" key="1">
    <source>
        <dbReference type="ARBA" id="ARBA00011900"/>
    </source>
</evidence>
<evidence type="ECO:0000256" key="4">
    <source>
        <dbReference type="ARBA" id="ARBA00047942"/>
    </source>
</evidence>
<dbReference type="EMBL" id="JAANYN010000001">
    <property type="protein sequence ID" value="NHE55248.1"/>
    <property type="molecule type" value="Genomic_DNA"/>
</dbReference>
<comment type="caution">
    <text evidence="6">The sequence shown here is derived from an EMBL/GenBank/DDBJ whole genome shotgun (WGS) entry which is preliminary data.</text>
</comment>
<gene>
    <name evidence="6" type="ORF">G9Q97_00290</name>
</gene>
<sequence length="315" mass="36293">MQRVIHFDFPVFDEADVYTQILTASKQNLSGSHSIKFNRVSDFDQNFEIEPLYGKQEVFLSKENFIIDIRSLTPVGKFISKIKTQYPKLEEIARASLGCQAYNSSKHSPEQIKNRVFHAEEKLSDEYLEELAGSDVGRYHFERIKGKWIKYGSWLHDYRSMDWLTGGRILIREVTGKKPYQIQASYLEETFCNYKTILNVSPKADVEYSMKLLCGILNSTLLSFIFSNSSNKIQSKSFPRVCVGDLKAFPIVVPQSEFEILLSNQIISNVSEIIHLKERNQAADTTDLENQIDHLVYQLYNLTEEEIKMIEGDGT</sequence>
<evidence type="ECO:0000256" key="2">
    <source>
        <dbReference type="ARBA" id="ARBA00022603"/>
    </source>
</evidence>
<evidence type="ECO:0000313" key="7">
    <source>
        <dbReference type="Proteomes" id="UP000649799"/>
    </source>
</evidence>
<evidence type="ECO:0000259" key="5">
    <source>
        <dbReference type="Pfam" id="PF12950"/>
    </source>
</evidence>
<keyword evidence="7" id="KW-1185">Reference proteome</keyword>
<keyword evidence="3" id="KW-0808">Transferase</keyword>
<dbReference type="InterPro" id="IPR050953">
    <property type="entry name" value="N4_N6_ade-DNA_methylase"/>
</dbReference>
<dbReference type="Pfam" id="PF12950">
    <property type="entry name" value="TaqI_C"/>
    <property type="match status" value="1"/>
</dbReference>
<dbReference type="Proteomes" id="UP000649799">
    <property type="component" value="Unassembled WGS sequence"/>
</dbReference>
<evidence type="ECO:0000313" key="6">
    <source>
        <dbReference type="EMBL" id="NHE55248.1"/>
    </source>
</evidence>
<keyword evidence="2" id="KW-0489">Methyltransferase</keyword>
<dbReference type="InterPro" id="IPR025931">
    <property type="entry name" value="TaqI_C"/>
</dbReference>
<feature type="domain" description="TaqI-like C-terminal specificity" evidence="5">
    <location>
        <begin position="130"/>
        <end position="251"/>
    </location>
</feature>
<reference evidence="6 7" key="1">
    <citation type="submission" date="2020-03" db="EMBL/GenBank/DDBJ databases">
        <title>Cyclobacterium plantarum sp. nov., a marine bacterium isolated from a coastal-marine wetland.</title>
        <authorList>
            <person name="Sanchez-Porro C."/>
            <person name="Ventosa A."/>
            <person name="Amoozegar M."/>
        </authorList>
    </citation>
    <scope>NUCLEOTIDE SEQUENCE [LARGE SCALE GENOMIC DNA]</scope>
    <source>
        <strain evidence="6 7">GBPx2</strain>
    </source>
</reference>
<evidence type="ECO:0000256" key="3">
    <source>
        <dbReference type="ARBA" id="ARBA00022679"/>
    </source>
</evidence>
<organism evidence="6 7">
    <name type="scientific">Cyclobacterium plantarum</name>
    <dbReference type="NCBI Taxonomy" id="2716263"/>
    <lineage>
        <taxon>Bacteria</taxon>
        <taxon>Pseudomonadati</taxon>
        <taxon>Bacteroidota</taxon>
        <taxon>Cytophagia</taxon>
        <taxon>Cytophagales</taxon>
        <taxon>Cyclobacteriaceae</taxon>
        <taxon>Cyclobacterium</taxon>
    </lineage>
</organism>
<dbReference type="PANTHER" id="PTHR33841:SF1">
    <property type="entry name" value="DNA METHYLTRANSFERASE A"/>
    <property type="match status" value="1"/>
</dbReference>
<name>A0ABX0H4E3_9BACT</name>
<protein>
    <recommendedName>
        <fullName evidence="1">site-specific DNA-methyltransferase (adenine-specific)</fullName>
        <ecNumber evidence="1">2.1.1.72</ecNumber>
    </recommendedName>
</protein>
<accession>A0ABX0H4E3</accession>